<reference evidence="1 2" key="1">
    <citation type="submission" date="2024-09" db="EMBL/GenBank/DDBJ databases">
        <title>Chromosome-scale assembly of Riccia fluitans.</title>
        <authorList>
            <person name="Paukszto L."/>
            <person name="Sawicki J."/>
            <person name="Karawczyk K."/>
            <person name="Piernik-Szablinska J."/>
            <person name="Szczecinska M."/>
            <person name="Mazdziarz M."/>
        </authorList>
    </citation>
    <scope>NUCLEOTIDE SEQUENCE [LARGE SCALE GENOMIC DNA]</scope>
    <source>
        <strain evidence="1">Rf_01</strain>
        <tissue evidence="1">Aerial parts of the thallus</tissue>
    </source>
</reference>
<comment type="caution">
    <text evidence="1">The sequence shown here is derived from an EMBL/GenBank/DDBJ whole genome shotgun (WGS) entry which is preliminary data.</text>
</comment>
<name>A0ABD1YIH6_9MARC</name>
<protein>
    <submittedName>
        <fullName evidence="1">Uncharacterized protein</fullName>
    </submittedName>
</protein>
<organism evidence="1 2">
    <name type="scientific">Riccia fluitans</name>
    <dbReference type="NCBI Taxonomy" id="41844"/>
    <lineage>
        <taxon>Eukaryota</taxon>
        <taxon>Viridiplantae</taxon>
        <taxon>Streptophyta</taxon>
        <taxon>Embryophyta</taxon>
        <taxon>Marchantiophyta</taxon>
        <taxon>Marchantiopsida</taxon>
        <taxon>Marchantiidae</taxon>
        <taxon>Marchantiales</taxon>
        <taxon>Ricciaceae</taxon>
        <taxon>Riccia</taxon>
    </lineage>
</organism>
<keyword evidence="2" id="KW-1185">Reference proteome</keyword>
<dbReference type="AlphaFoldDB" id="A0ABD1YIH6"/>
<dbReference type="EMBL" id="JBHFFA010000004">
    <property type="protein sequence ID" value="KAL2630581.1"/>
    <property type="molecule type" value="Genomic_DNA"/>
</dbReference>
<sequence length="706" mass="79783">MQKEQEEMKKVAEVLEKRKQERARLAAYIHVHPVKGSTINSPKSFKNENKRTRWKSFLMEDQEVIMKFREKTAITHNSYYHQKKNHPNALADNILKGSERVQPCGAYTNSYMKGYHAPDQNFAAMGSKYMDDTTTYESYDHLNKYPFDRYHDLDTDQCSEVSAAKFSIKSEPIRQIAWAPDIPTYASMVGETQRETTMQSKRYGVNTLMKEDGLPKVVHSTISQTAEQEKRNLVTKRAETYGEAYMTTSNSDIRGDESCSAEHNSNLKEEILKARQANEQETARLIAKADAIESHLESCNLSLRPLDFREAEPDGETQEQLLERNDTLSVSLDETDSNFSTEETLTGLFSERSARTDQIINTTSTSDPQLSTEIDWTSMTVGSTKCPEMKMVNLEIKSGVQEYAKSEETHQGLRNKVILDYASTKHSVEINGSIHSESNTETKIPGFQITKEAHAHHKMVTASGDPKLETNISWDINWDTPTKHIPRKKPSFDCLQSSQMISHSCIPRPPAKDEWKIPVTKQRMIKTEYAAIDNLKEERQGFESCCRHPLVGLERDGDMFHGQEEDNISSLPLHHVGFSQPIYKTYPQEERTPQGNTMLSGRGSGFTGDKKTHQNFHTGALIEEEDKIFASLERLDWKLAALQSRSVSTGRVSFVSQGEFSTKSAPAVMGPAIRKQGLAGLQSAKKTLPYSTVPPRPLVCSSCQKL</sequence>
<gene>
    <name evidence="1" type="ORF">R1flu_015267</name>
</gene>
<accession>A0ABD1YIH6</accession>
<evidence type="ECO:0000313" key="1">
    <source>
        <dbReference type="EMBL" id="KAL2630581.1"/>
    </source>
</evidence>
<evidence type="ECO:0000313" key="2">
    <source>
        <dbReference type="Proteomes" id="UP001605036"/>
    </source>
</evidence>
<dbReference type="Proteomes" id="UP001605036">
    <property type="component" value="Unassembled WGS sequence"/>
</dbReference>
<proteinExistence type="predicted"/>